<reference evidence="1 2" key="1">
    <citation type="submission" date="2015-01" db="EMBL/GenBank/DDBJ databases">
        <title>Evolution of Trichinella species and genotypes.</title>
        <authorList>
            <person name="Korhonen P.K."/>
            <person name="Edoardo P."/>
            <person name="Giuseppe L.R."/>
            <person name="Gasser R.B."/>
        </authorList>
    </citation>
    <scope>NUCLEOTIDE SEQUENCE [LARGE SCALE GENOMIC DNA]</scope>
    <source>
        <strain evidence="1">ISS417</strain>
    </source>
</reference>
<dbReference type="AlphaFoldDB" id="A0A0V0T369"/>
<protein>
    <submittedName>
        <fullName evidence="1">Uncharacterized protein</fullName>
    </submittedName>
</protein>
<keyword evidence="2" id="KW-1185">Reference proteome</keyword>
<gene>
    <name evidence="1" type="ORF">T05_11851</name>
</gene>
<organism evidence="1 2">
    <name type="scientific">Trichinella murrelli</name>
    <dbReference type="NCBI Taxonomy" id="144512"/>
    <lineage>
        <taxon>Eukaryota</taxon>
        <taxon>Metazoa</taxon>
        <taxon>Ecdysozoa</taxon>
        <taxon>Nematoda</taxon>
        <taxon>Enoplea</taxon>
        <taxon>Dorylaimia</taxon>
        <taxon>Trichinellida</taxon>
        <taxon>Trichinellidae</taxon>
        <taxon>Trichinella</taxon>
    </lineage>
</organism>
<evidence type="ECO:0000313" key="1">
    <source>
        <dbReference type="EMBL" id="KRX33524.1"/>
    </source>
</evidence>
<sequence>MFSVRSDASDNETYQSASPAPPLFLHLEFCEIVISGCSKSIKTRVSILKRMRLPITGLAEVP</sequence>
<evidence type="ECO:0000313" key="2">
    <source>
        <dbReference type="Proteomes" id="UP000055048"/>
    </source>
</evidence>
<dbReference type="Proteomes" id="UP000055048">
    <property type="component" value="Unassembled WGS sequence"/>
</dbReference>
<comment type="caution">
    <text evidence="1">The sequence shown here is derived from an EMBL/GenBank/DDBJ whole genome shotgun (WGS) entry which is preliminary data.</text>
</comment>
<accession>A0A0V0T369</accession>
<dbReference type="EMBL" id="JYDJ01000776">
    <property type="protein sequence ID" value="KRX33524.1"/>
    <property type="molecule type" value="Genomic_DNA"/>
</dbReference>
<proteinExistence type="predicted"/>
<name>A0A0V0T369_9BILA</name>